<dbReference type="GO" id="GO:0016747">
    <property type="term" value="F:acyltransferase activity, transferring groups other than amino-acyl groups"/>
    <property type="evidence" value="ECO:0007669"/>
    <property type="project" value="InterPro"/>
</dbReference>
<organism evidence="4 5">
    <name type="scientific">Pseudomonas viridiflava</name>
    <name type="common">Phytomonas viridiflava</name>
    <dbReference type="NCBI Taxonomy" id="33069"/>
    <lineage>
        <taxon>Bacteria</taxon>
        <taxon>Pseudomonadati</taxon>
        <taxon>Pseudomonadota</taxon>
        <taxon>Gammaproteobacteria</taxon>
        <taxon>Pseudomonadales</taxon>
        <taxon>Pseudomonadaceae</taxon>
        <taxon>Pseudomonas</taxon>
    </lineage>
</organism>
<dbReference type="Gene3D" id="3.40.630.30">
    <property type="match status" value="1"/>
</dbReference>
<evidence type="ECO:0000313" key="5">
    <source>
        <dbReference type="Proteomes" id="UP001163644"/>
    </source>
</evidence>
<name>A0AA46ZQL9_PSEVI</name>
<protein>
    <submittedName>
        <fullName evidence="4">GNAT family N-acetyltransferase</fullName>
    </submittedName>
</protein>
<evidence type="ECO:0000256" key="2">
    <source>
        <dbReference type="ARBA" id="ARBA00023315"/>
    </source>
</evidence>
<accession>A0AA46ZQL9</accession>
<dbReference type="CDD" id="cd04301">
    <property type="entry name" value="NAT_SF"/>
    <property type="match status" value="1"/>
</dbReference>
<evidence type="ECO:0000313" key="4">
    <source>
        <dbReference type="EMBL" id="UZA71054.1"/>
    </source>
</evidence>
<evidence type="ECO:0000259" key="3">
    <source>
        <dbReference type="PROSITE" id="PS51186"/>
    </source>
</evidence>
<dbReference type="InterPro" id="IPR000182">
    <property type="entry name" value="GNAT_dom"/>
</dbReference>
<dbReference type="AlphaFoldDB" id="A0AA46ZQL9"/>
<dbReference type="InterPro" id="IPR050832">
    <property type="entry name" value="Bact_Acetyltransf"/>
</dbReference>
<sequence>MRCQIRPATVEDTASISRVVIAALRSSNSQDYPPEVIAEVEQSFAPEAVSAMLDKRKVFVAVYDEQIIGTASLDGHVVRSVFVDPAYQSRGVGRQLMSVIHATAASAGVQALRVPSSITAEAFYTTLGYQKIRDEFHGAERTIVMEKRLEDQGVSAH</sequence>
<feature type="domain" description="N-acetyltransferase" evidence="3">
    <location>
        <begin position="3"/>
        <end position="150"/>
    </location>
</feature>
<dbReference type="EMBL" id="CP036495">
    <property type="protein sequence ID" value="UZA71054.1"/>
    <property type="molecule type" value="Genomic_DNA"/>
</dbReference>
<keyword evidence="1" id="KW-0808">Transferase</keyword>
<dbReference type="PANTHER" id="PTHR43877:SF1">
    <property type="entry name" value="ACETYLTRANSFERASE"/>
    <property type="match status" value="1"/>
</dbReference>
<proteinExistence type="predicted"/>
<keyword evidence="2" id="KW-0012">Acyltransferase</keyword>
<evidence type="ECO:0000256" key="1">
    <source>
        <dbReference type="ARBA" id="ARBA00022679"/>
    </source>
</evidence>
<reference evidence="4" key="1">
    <citation type="submission" date="2019-02" db="EMBL/GenBank/DDBJ databases">
        <authorList>
            <person name="Lutz S."/>
            <person name="Schori C."/>
            <person name="Ahrens C.H."/>
            <person name="Gueguen E."/>
        </authorList>
    </citation>
    <scope>NUCLEOTIDE SEQUENCE</scope>
    <source>
        <strain evidence="4">Psy35</strain>
    </source>
</reference>
<dbReference type="InterPro" id="IPR016181">
    <property type="entry name" value="Acyl_CoA_acyltransferase"/>
</dbReference>
<dbReference type="PROSITE" id="PS51186">
    <property type="entry name" value="GNAT"/>
    <property type="match status" value="1"/>
</dbReference>
<dbReference type="PANTHER" id="PTHR43877">
    <property type="entry name" value="AMINOALKYLPHOSPHONATE N-ACETYLTRANSFERASE-RELATED-RELATED"/>
    <property type="match status" value="1"/>
</dbReference>
<dbReference type="RefSeq" id="WP_029244404.1">
    <property type="nucleotide sequence ID" value="NZ_CP036495.1"/>
</dbReference>
<dbReference type="SUPFAM" id="SSF55729">
    <property type="entry name" value="Acyl-CoA N-acyltransferases (Nat)"/>
    <property type="match status" value="1"/>
</dbReference>
<dbReference type="Pfam" id="PF13673">
    <property type="entry name" value="Acetyltransf_10"/>
    <property type="match status" value="1"/>
</dbReference>
<dbReference type="Proteomes" id="UP001163644">
    <property type="component" value="Chromosome"/>
</dbReference>
<gene>
    <name evidence="4" type="ORF">EZZ81_23615</name>
</gene>